<gene>
    <name evidence="1" type="ORF">UFOVP370_28</name>
</gene>
<reference evidence="1" key="1">
    <citation type="submission" date="2020-05" db="EMBL/GenBank/DDBJ databases">
        <authorList>
            <person name="Chiriac C."/>
            <person name="Salcher M."/>
            <person name="Ghai R."/>
            <person name="Kavagutti S V."/>
        </authorList>
    </citation>
    <scope>NUCLEOTIDE SEQUENCE</scope>
</reference>
<proteinExistence type="predicted"/>
<sequence>MKTYIRYSDVPQNAAFLGSENGDGSMYEDLAQAIEDAIAPVQLIDDTGVHYFDLSGFDRA</sequence>
<name>A0A6J7X394_9CAUD</name>
<accession>A0A6J7X394</accession>
<organism evidence="1">
    <name type="scientific">uncultured Caudovirales phage</name>
    <dbReference type="NCBI Taxonomy" id="2100421"/>
    <lineage>
        <taxon>Viruses</taxon>
        <taxon>Duplodnaviria</taxon>
        <taxon>Heunggongvirae</taxon>
        <taxon>Uroviricota</taxon>
        <taxon>Caudoviricetes</taxon>
        <taxon>Peduoviridae</taxon>
        <taxon>Maltschvirus</taxon>
        <taxon>Maltschvirus maltsch</taxon>
    </lineage>
</organism>
<dbReference type="EMBL" id="LR798311">
    <property type="protein sequence ID" value="CAB5222744.1"/>
    <property type="molecule type" value="Genomic_DNA"/>
</dbReference>
<protein>
    <submittedName>
        <fullName evidence="1">Uncharacterized protein</fullName>
    </submittedName>
</protein>
<evidence type="ECO:0000313" key="1">
    <source>
        <dbReference type="EMBL" id="CAB5222744.1"/>
    </source>
</evidence>